<dbReference type="RefSeq" id="XP_016639003.1">
    <property type="nucleotide sequence ID" value="XM_016791159.1"/>
</dbReference>
<dbReference type="Gene3D" id="3.10.450.240">
    <property type="match status" value="1"/>
</dbReference>
<proteinExistence type="predicted"/>
<dbReference type="OMA" id="WRIWGTT"/>
<gene>
    <name evidence="4" type="ORF">SAPIO_CDS9867</name>
</gene>
<dbReference type="PANTHER" id="PTHR28554:SF1">
    <property type="entry name" value="LARGE RIBOSOMAL SUBUNIT PROTEIN ML45"/>
    <property type="match status" value="1"/>
</dbReference>
<dbReference type="GO" id="GO:0005739">
    <property type="term" value="C:mitochondrion"/>
    <property type="evidence" value="ECO:0007669"/>
    <property type="project" value="UniProtKB-SubCell"/>
</dbReference>
<reference evidence="4 5" key="1">
    <citation type="journal article" date="2014" name="Genome Announc.">
        <title>Draft genome sequence of the pathogenic fungus Scedosporium apiospermum.</title>
        <authorList>
            <person name="Vandeputte P."/>
            <person name="Ghamrawi S."/>
            <person name="Rechenmann M."/>
            <person name="Iltis A."/>
            <person name="Giraud S."/>
            <person name="Fleury M."/>
            <person name="Thornton C."/>
            <person name="Delhaes L."/>
            <person name="Meyer W."/>
            <person name="Papon N."/>
            <person name="Bouchara J.P."/>
        </authorList>
    </citation>
    <scope>NUCLEOTIDE SEQUENCE [LARGE SCALE GENOMIC DNA]</scope>
    <source>
        <strain evidence="4 5">IHEM 14462</strain>
    </source>
</reference>
<evidence type="ECO:0000256" key="2">
    <source>
        <dbReference type="ARBA" id="ARBA00022946"/>
    </source>
</evidence>
<evidence type="ECO:0000313" key="4">
    <source>
        <dbReference type="EMBL" id="KEZ39204.1"/>
    </source>
</evidence>
<dbReference type="EMBL" id="JOWA01000154">
    <property type="protein sequence ID" value="KEZ39204.1"/>
    <property type="molecule type" value="Genomic_DNA"/>
</dbReference>
<organism evidence="4 5">
    <name type="scientific">Pseudallescheria apiosperma</name>
    <name type="common">Scedosporium apiospermum</name>
    <dbReference type="NCBI Taxonomy" id="563466"/>
    <lineage>
        <taxon>Eukaryota</taxon>
        <taxon>Fungi</taxon>
        <taxon>Dikarya</taxon>
        <taxon>Ascomycota</taxon>
        <taxon>Pezizomycotina</taxon>
        <taxon>Sordariomycetes</taxon>
        <taxon>Hypocreomycetidae</taxon>
        <taxon>Microascales</taxon>
        <taxon>Microascaceae</taxon>
        <taxon>Scedosporium</taxon>
    </lineage>
</organism>
<dbReference type="SUPFAM" id="SSF54427">
    <property type="entry name" value="NTF2-like"/>
    <property type="match status" value="1"/>
</dbReference>
<evidence type="ECO:0000313" key="5">
    <source>
        <dbReference type="Proteomes" id="UP000028545"/>
    </source>
</evidence>
<dbReference type="AlphaFoldDB" id="A0A084FVU2"/>
<dbReference type="Proteomes" id="UP000028545">
    <property type="component" value="Unassembled WGS sequence"/>
</dbReference>
<evidence type="ECO:0000256" key="3">
    <source>
        <dbReference type="ARBA" id="ARBA00023128"/>
    </source>
</evidence>
<keyword evidence="5" id="KW-1185">Reference proteome</keyword>
<name>A0A084FVU2_PSEDA</name>
<dbReference type="GO" id="GO:1990904">
    <property type="term" value="C:ribonucleoprotein complex"/>
    <property type="evidence" value="ECO:0007669"/>
    <property type="project" value="UniProtKB-KW"/>
</dbReference>
<protein>
    <submittedName>
        <fullName evidence="4">Uncharacterized protein</fullName>
    </submittedName>
</protein>
<dbReference type="PANTHER" id="PTHR28554">
    <property type="entry name" value="39S RIBOSOMAL PROTEIN L45, MITOCHONDRIAL"/>
    <property type="match status" value="1"/>
</dbReference>
<dbReference type="HOGENOM" id="CLU_055139_2_2_1"/>
<dbReference type="InterPro" id="IPR051975">
    <property type="entry name" value="mtLSU_mL45"/>
</dbReference>
<sequence length="330" mass="37515">MSSAARQGLLVPRTALTPLSRTYNSALRTCPATSLAARTALQLRMVGSVRDMVRTTQAKLQKEVKKGDAQAPTPSSEMQAMTDQMRNRMLLPGTFVALPLSQYPRQPLAFLKYLWASTRSTWEARLITWGYRLQSMPKGSFRPAFKPQTRQIVPTAKALHRRLNEALAAGDLVALREVCHEPLYDMLSRTVDSRNAKPGAKKEILEWEVVEYHNSWRLPRLNYHRVTLIPESRYGQQTAVVTFDTTQRLTRRDAATGEVIKAGTKAQRKRENLVLMRSVDGRNYEPEEWRIWGFVPETTLQAWETMEKGKKALQTSSLAKKAKEFGAELK</sequence>
<keyword evidence="2" id="KW-0809">Transit peptide</keyword>
<accession>A0A084FVU2</accession>
<comment type="caution">
    <text evidence="4">The sequence shown here is derived from an EMBL/GenBank/DDBJ whole genome shotgun (WGS) entry which is preliminary data.</text>
</comment>
<evidence type="ECO:0000256" key="1">
    <source>
        <dbReference type="ARBA" id="ARBA00004173"/>
    </source>
</evidence>
<dbReference type="VEuPathDB" id="FungiDB:SAPIO_CDS9867"/>
<dbReference type="GO" id="GO:0005840">
    <property type="term" value="C:ribosome"/>
    <property type="evidence" value="ECO:0007669"/>
    <property type="project" value="UniProtKB-KW"/>
</dbReference>
<comment type="subcellular location">
    <subcellularLocation>
        <location evidence="1">Mitochondrion</location>
    </subcellularLocation>
</comment>
<dbReference type="KEGG" id="sapo:SAPIO_CDS9867"/>
<dbReference type="OrthoDB" id="19619at2759"/>
<keyword evidence="3" id="KW-0496">Mitochondrion</keyword>
<dbReference type="InterPro" id="IPR032710">
    <property type="entry name" value="NTF2-like_dom_sf"/>
</dbReference>
<dbReference type="GeneID" id="27728939"/>